<reference evidence="1" key="1">
    <citation type="journal article" date="2022" name="Int. J. Mol. Sci.">
        <title>Draft Genome of Tanacetum Coccineum: Genomic Comparison of Closely Related Tanacetum-Family Plants.</title>
        <authorList>
            <person name="Yamashiro T."/>
            <person name="Shiraishi A."/>
            <person name="Nakayama K."/>
            <person name="Satake H."/>
        </authorList>
    </citation>
    <scope>NUCLEOTIDE SEQUENCE</scope>
</reference>
<accession>A0ABQ4XKJ2</accession>
<dbReference type="EMBL" id="BQNB010009608">
    <property type="protein sequence ID" value="GJS65852.1"/>
    <property type="molecule type" value="Genomic_DNA"/>
</dbReference>
<organism evidence="1 2">
    <name type="scientific">Tanacetum coccineum</name>
    <dbReference type="NCBI Taxonomy" id="301880"/>
    <lineage>
        <taxon>Eukaryota</taxon>
        <taxon>Viridiplantae</taxon>
        <taxon>Streptophyta</taxon>
        <taxon>Embryophyta</taxon>
        <taxon>Tracheophyta</taxon>
        <taxon>Spermatophyta</taxon>
        <taxon>Magnoliopsida</taxon>
        <taxon>eudicotyledons</taxon>
        <taxon>Gunneridae</taxon>
        <taxon>Pentapetalae</taxon>
        <taxon>asterids</taxon>
        <taxon>campanulids</taxon>
        <taxon>Asterales</taxon>
        <taxon>Asteraceae</taxon>
        <taxon>Asteroideae</taxon>
        <taxon>Anthemideae</taxon>
        <taxon>Anthemidinae</taxon>
        <taxon>Tanacetum</taxon>
    </lineage>
</organism>
<keyword evidence="2" id="KW-1185">Reference proteome</keyword>
<dbReference type="Proteomes" id="UP001151760">
    <property type="component" value="Unassembled WGS sequence"/>
</dbReference>
<reference evidence="1" key="2">
    <citation type="submission" date="2022-01" db="EMBL/GenBank/DDBJ databases">
        <authorList>
            <person name="Yamashiro T."/>
            <person name="Shiraishi A."/>
            <person name="Satake H."/>
            <person name="Nakayama K."/>
        </authorList>
    </citation>
    <scope>NUCLEOTIDE SEQUENCE</scope>
</reference>
<gene>
    <name evidence="1" type="ORF">Tco_0680416</name>
</gene>
<sequence length="107" mass="12044">MDTTTGMNGIRSNACLTSISMKLRTGTFYLLGYWSGLLWGRRLLLRTPIVDARAQIYEIWALHYMIACRLHIALTASFAADSSMSWATDLHASDLSILIGFWLALSW</sequence>
<name>A0ABQ4XKJ2_9ASTR</name>
<evidence type="ECO:0000313" key="1">
    <source>
        <dbReference type="EMBL" id="GJS65852.1"/>
    </source>
</evidence>
<comment type="caution">
    <text evidence="1">The sequence shown here is derived from an EMBL/GenBank/DDBJ whole genome shotgun (WGS) entry which is preliminary data.</text>
</comment>
<evidence type="ECO:0000313" key="2">
    <source>
        <dbReference type="Proteomes" id="UP001151760"/>
    </source>
</evidence>
<proteinExistence type="predicted"/>
<protein>
    <submittedName>
        <fullName evidence="1">Uncharacterized protein</fullName>
    </submittedName>
</protein>